<protein>
    <recommendedName>
        <fullName evidence="14">Cytochrome P450</fullName>
    </recommendedName>
</protein>
<evidence type="ECO:0000313" key="12">
    <source>
        <dbReference type="EMBL" id="CAD7626135.1"/>
    </source>
</evidence>
<evidence type="ECO:0000256" key="1">
    <source>
        <dbReference type="ARBA" id="ARBA00010617"/>
    </source>
</evidence>
<dbReference type="InterPro" id="IPR050705">
    <property type="entry name" value="Cytochrome_P450_3A"/>
</dbReference>
<keyword evidence="11" id="KW-0812">Transmembrane</keyword>
<dbReference type="PANTHER" id="PTHR24302:SF15">
    <property type="entry name" value="FATTY-ACID PEROXYGENASE"/>
    <property type="match status" value="1"/>
</dbReference>
<evidence type="ECO:0000256" key="11">
    <source>
        <dbReference type="SAM" id="Phobius"/>
    </source>
</evidence>
<dbReference type="SUPFAM" id="SSF48264">
    <property type="entry name" value="Cytochrome P450"/>
    <property type="match status" value="1"/>
</dbReference>
<dbReference type="EMBL" id="CAJPIZ010003605">
    <property type="protein sequence ID" value="CAG2106565.1"/>
    <property type="molecule type" value="Genomic_DNA"/>
</dbReference>
<evidence type="ECO:0000313" key="13">
    <source>
        <dbReference type="Proteomes" id="UP000759131"/>
    </source>
</evidence>
<name>A0A7R9KMZ1_9ACAR</name>
<dbReference type="Pfam" id="PF00067">
    <property type="entry name" value="p450"/>
    <property type="match status" value="2"/>
</dbReference>
<gene>
    <name evidence="12" type="ORF">OSB1V03_LOCUS6568</name>
</gene>
<proteinExistence type="inferred from homology"/>
<dbReference type="InterPro" id="IPR036396">
    <property type="entry name" value="Cyt_P450_sf"/>
</dbReference>
<evidence type="ECO:0000256" key="6">
    <source>
        <dbReference type="ARBA" id="ARBA00023033"/>
    </source>
</evidence>
<dbReference type="Gene3D" id="1.10.630.10">
    <property type="entry name" value="Cytochrome P450"/>
    <property type="match status" value="1"/>
</dbReference>
<dbReference type="CDD" id="cd11055">
    <property type="entry name" value="CYP3A-like"/>
    <property type="match status" value="1"/>
</dbReference>
<organism evidence="12">
    <name type="scientific">Medioppia subpectinata</name>
    <dbReference type="NCBI Taxonomy" id="1979941"/>
    <lineage>
        <taxon>Eukaryota</taxon>
        <taxon>Metazoa</taxon>
        <taxon>Ecdysozoa</taxon>
        <taxon>Arthropoda</taxon>
        <taxon>Chelicerata</taxon>
        <taxon>Arachnida</taxon>
        <taxon>Acari</taxon>
        <taxon>Acariformes</taxon>
        <taxon>Sarcoptiformes</taxon>
        <taxon>Oribatida</taxon>
        <taxon>Brachypylina</taxon>
        <taxon>Oppioidea</taxon>
        <taxon>Oppiidae</taxon>
        <taxon>Medioppia</taxon>
    </lineage>
</organism>
<reference evidence="12" key="1">
    <citation type="submission" date="2020-11" db="EMBL/GenBank/DDBJ databases">
        <authorList>
            <person name="Tran Van P."/>
        </authorList>
    </citation>
    <scope>NUCLEOTIDE SEQUENCE</scope>
</reference>
<evidence type="ECO:0000256" key="5">
    <source>
        <dbReference type="ARBA" id="ARBA00023004"/>
    </source>
</evidence>
<dbReference type="PRINTS" id="PR00463">
    <property type="entry name" value="EP450I"/>
</dbReference>
<dbReference type="PRINTS" id="PR00385">
    <property type="entry name" value="P450"/>
</dbReference>
<dbReference type="InterPro" id="IPR001128">
    <property type="entry name" value="Cyt_P450"/>
</dbReference>
<dbReference type="InterPro" id="IPR002401">
    <property type="entry name" value="Cyt_P450_E_grp-I"/>
</dbReference>
<accession>A0A7R9KMZ1</accession>
<sequence>MLSIFANSWHIFSPILIIFGLYWYFTRNFDFFTKQGITGPKPWVGIGNLWELFFTSMPELELERYKKFGKIYGVFEGNKPILRIGDPELVKKVLVKEFNVYQTRRETSNAKHPVIDLIISQASGDDWRRMRSTATPTFSSAKLRKVFKLLDQSMNGFVEALKTKAVPQRVVDMKWWFACYSMDVIANCIFGASTQAYTDPTDPIVVNARSLYRPKFWKIVVTLLFPTRLLNWLNIHSETNDQAIDYFVQITRKLLRLKEAEGREGAAKNSQFNDFVDILMRRNAIDKVLDGEGDGHEGGEQEDEDDGELNPLDDGMAAKIVSKPKTTTAAPDVKVPSPKPFDGRKPMTDDEIIAQVFSSLNGGFEATTNALAFCAHELALHPDVQERLYEEVNDALANTNGEITYETLGKLTYLDAVINESMRLHSAALRPTRVAAAEHTLGDTGITIRKGQTIELMVYAMHRSDEYWPRASRFDPERFMPENKANIIPYSYLPFGGGPRACIGQRFSLMVVKLAIARIVRQFKFAPCERTQVPVPLTKHLRFKAAQSIYLHIEARG</sequence>
<keyword evidence="4 9" id="KW-0560">Oxidoreductase</keyword>
<keyword evidence="11" id="KW-1133">Transmembrane helix</keyword>
<feature type="region of interest" description="Disordered" evidence="10">
    <location>
        <begin position="289"/>
        <end position="345"/>
    </location>
</feature>
<dbReference type="AlphaFoldDB" id="A0A7R9KMZ1"/>
<comment type="cofactor">
    <cofactor evidence="8">
        <name>heme</name>
        <dbReference type="ChEBI" id="CHEBI:30413"/>
    </cofactor>
</comment>
<keyword evidence="11" id="KW-0472">Membrane</keyword>
<keyword evidence="5 8" id="KW-0408">Iron</keyword>
<dbReference type="GO" id="GO:0005506">
    <property type="term" value="F:iron ion binding"/>
    <property type="evidence" value="ECO:0007669"/>
    <property type="project" value="InterPro"/>
</dbReference>
<dbReference type="Proteomes" id="UP000759131">
    <property type="component" value="Unassembled WGS sequence"/>
</dbReference>
<comment type="function">
    <text evidence="7">Cytochromes P450 are a group of heme-thiolate monooxygenases. They oxidize a variety of structurally unrelated compounds, including steroids, fatty acids, and xenobiotics.</text>
</comment>
<feature type="binding site" description="axial binding residue" evidence="8">
    <location>
        <position position="502"/>
    </location>
    <ligand>
        <name>heme</name>
        <dbReference type="ChEBI" id="CHEBI:30413"/>
    </ligand>
    <ligandPart>
        <name>Fe</name>
        <dbReference type="ChEBI" id="CHEBI:18248"/>
    </ligandPart>
</feature>
<dbReference type="GO" id="GO:0008395">
    <property type="term" value="F:steroid hydroxylase activity"/>
    <property type="evidence" value="ECO:0007669"/>
    <property type="project" value="TreeGrafter"/>
</dbReference>
<evidence type="ECO:0000256" key="2">
    <source>
        <dbReference type="ARBA" id="ARBA00022617"/>
    </source>
</evidence>
<evidence type="ECO:0000256" key="10">
    <source>
        <dbReference type="SAM" id="MobiDB-lite"/>
    </source>
</evidence>
<dbReference type="OrthoDB" id="1470350at2759"/>
<evidence type="ECO:0000256" key="3">
    <source>
        <dbReference type="ARBA" id="ARBA00022723"/>
    </source>
</evidence>
<keyword evidence="13" id="KW-1185">Reference proteome</keyword>
<dbReference type="PROSITE" id="PS00086">
    <property type="entry name" value="CYTOCHROME_P450"/>
    <property type="match status" value="1"/>
</dbReference>
<evidence type="ECO:0000256" key="8">
    <source>
        <dbReference type="PIRSR" id="PIRSR602401-1"/>
    </source>
</evidence>
<dbReference type="GO" id="GO:0020037">
    <property type="term" value="F:heme binding"/>
    <property type="evidence" value="ECO:0007669"/>
    <property type="project" value="InterPro"/>
</dbReference>
<keyword evidence="2 8" id="KW-0349">Heme</keyword>
<evidence type="ECO:0000256" key="9">
    <source>
        <dbReference type="RuleBase" id="RU000461"/>
    </source>
</evidence>
<feature type="transmembrane region" description="Helical" evidence="11">
    <location>
        <begin position="6"/>
        <end position="25"/>
    </location>
</feature>
<keyword evidence="3 8" id="KW-0479">Metal-binding</keyword>
<evidence type="ECO:0000256" key="4">
    <source>
        <dbReference type="ARBA" id="ARBA00023002"/>
    </source>
</evidence>
<comment type="similarity">
    <text evidence="1 9">Belongs to the cytochrome P450 family.</text>
</comment>
<dbReference type="GO" id="GO:0016705">
    <property type="term" value="F:oxidoreductase activity, acting on paired donors, with incorporation or reduction of molecular oxygen"/>
    <property type="evidence" value="ECO:0007669"/>
    <property type="project" value="InterPro"/>
</dbReference>
<feature type="compositionally biased region" description="Basic and acidic residues" evidence="10">
    <location>
        <begin position="289"/>
        <end position="299"/>
    </location>
</feature>
<evidence type="ECO:0000256" key="7">
    <source>
        <dbReference type="ARBA" id="ARBA00043906"/>
    </source>
</evidence>
<dbReference type="EMBL" id="OC858180">
    <property type="protein sequence ID" value="CAD7626135.1"/>
    <property type="molecule type" value="Genomic_DNA"/>
</dbReference>
<dbReference type="InterPro" id="IPR017972">
    <property type="entry name" value="Cyt_P450_CS"/>
</dbReference>
<evidence type="ECO:0008006" key="14">
    <source>
        <dbReference type="Google" id="ProtNLM"/>
    </source>
</evidence>
<keyword evidence="6 9" id="KW-0503">Monooxygenase</keyword>
<dbReference type="PANTHER" id="PTHR24302">
    <property type="entry name" value="CYTOCHROME P450 FAMILY 3"/>
    <property type="match status" value="1"/>
</dbReference>